<keyword evidence="3" id="KW-0813">Transport</keyword>
<keyword evidence="5 7" id="KW-1133">Transmembrane helix</keyword>
<dbReference type="InterPro" id="IPR036259">
    <property type="entry name" value="MFS_trans_sf"/>
</dbReference>
<sequence>MEPQPVHESSANKTSLLHKQSTHQKGFFHAFLCSPLLWLGMLAKEMHWSFVYGVVAVNGVSQGLGGAVARVATDYYWKDVQRVEPSEAQVYQGITSLPWIVKPLWGLLTDVLPVGGYRRRPYFILAGFLGGVSMLILWLQKDLCPLLALLLMTVGSAGVAIADVTIDACVAENSANHPLLASDMQSLCGLSSSVGGLLGFAISGQLMNALGSKGVLGLLSIPASLVVSVGMVLKEPQVPVSTQKQICEKLVEAKDTMWETMKCSDVWRPCVFMFTSLAVSINIQEGMFYWYTDTESGPSFSQGTISFIYSVGSAGSLLGVTLYQTFLKRCPFRSLLFWTQLLSSLAGFLDLALLLRLNRRLRMPDPLFAVADEGVSQLIGRVRWMPLLVLSARLCPGGVEGAFFALLMAVDHAAMLVSSWGGGALLRLLSVSRSEFGNLWVAVVVRNVLRLLPLGLLFLIPETDLGASATAGGGGESREGVEEGGGEIERLLVGGKV</sequence>
<reference evidence="8" key="1">
    <citation type="journal article" date="2015" name="Nat. Genet.">
        <title>The pineapple genome and the evolution of CAM photosynthesis.</title>
        <authorList>
            <person name="Ming R."/>
            <person name="VanBuren R."/>
            <person name="Wai C.M."/>
            <person name="Tang H."/>
            <person name="Schatz M.C."/>
            <person name="Bowers J.E."/>
            <person name="Lyons E."/>
            <person name="Wang M.L."/>
            <person name="Chen J."/>
            <person name="Biggers E."/>
            <person name="Zhang J."/>
            <person name="Huang L."/>
            <person name="Zhang L."/>
            <person name="Miao W."/>
            <person name="Zhang J."/>
            <person name="Ye Z."/>
            <person name="Miao C."/>
            <person name="Lin Z."/>
            <person name="Wang H."/>
            <person name="Zhou H."/>
            <person name="Yim W.C."/>
            <person name="Priest H.D."/>
            <person name="Zheng C."/>
            <person name="Woodhouse M."/>
            <person name="Edger P.P."/>
            <person name="Guyot R."/>
            <person name="Guo H.B."/>
            <person name="Guo H."/>
            <person name="Zheng G."/>
            <person name="Singh R."/>
            <person name="Sharma A."/>
            <person name="Min X."/>
            <person name="Zheng Y."/>
            <person name="Lee H."/>
            <person name="Gurtowski J."/>
            <person name="Sedlazeck F.J."/>
            <person name="Harkess A."/>
            <person name="McKain M.R."/>
            <person name="Liao Z."/>
            <person name="Fang J."/>
            <person name="Liu J."/>
            <person name="Zhang X."/>
            <person name="Zhang Q."/>
            <person name="Hu W."/>
            <person name="Qin Y."/>
            <person name="Wang K."/>
            <person name="Chen L.Y."/>
            <person name="Shirley N."/>
            <person name="Lin Y.R."/>
            <person name="Liu L.Y."/>
            <person name="Hernandez A.G."/>
            <person name="Wright C.L."/>
            <person name="Bulone V."/>
            <person name="Tuskan G.A."/>
            <person name="Heath K."/>
            <person name="Zee F."/>
            <person name="Moore P.H."/>
            <person name="Sunkar R."/>
            <person name="Leebens-Mack J.H."/>
            <person name="Mockler T."/>
            <person name="Bennetzen J.L."/>
            <person name="Freeling M."/>
            <person name="Sankoff D."/>
            <person name="Paterson A.H."/>
            <person name="Zhu X."/>
            <person name="Yang X."/>
            <person name="Smith J.A."/>
            <person name="Cushman J.C."/>
            <person name="Paull R.E."/>
            <person name="Yu Q."/>
        </authorList>
    </citation>
    <scope>NUCLEOTIDE SEQUENCE [LARGE SCALE GENOMIC DNA]</scope>
    <source>
        <strain evidence="8">cv. F153</strain>
    </source>
</reference>
<evidence type="ECO:0000313" key="8">
    <source>
        <dbReference type="Proteomes" id="UP000515123"/>
    </source>
</evidence>
<accession>A0A6P5GW33</accession>
<feature type="transmembrane region" description="Helical" evidence="7">
    <location>
        <begin position="146"/>
        <end position="166"/>
    </location>
</feature>
<evidence type="ECO:0000256" key="2">
    <source>
        <dbReference type="ARBA" id="ARBA00007015"/>
    </source>
</evidence>
<keyword evidence="6 7" id="KW-0472">Membrane</keyword>
<dbReference type="AlphaFoldDB" id="A0A6P5GW33"/>
<organism evidence="8 9">
    <name type="scientific">Ananas comosus</name>
    <name type="common">Pineapple</name>
    <name type="synonym">Ananas ananas</name>
    <dbReference type="NCBI Taxonomy" id="4615"/>
    <lineage>
        <taxon>Eukaryota</taxon>
        <taxon>Viridiplantae</taxon>
        <taxon>Streptophyta</taxon>
        <taxon>Embryophyta</taxon>
        <taxon>Tracheophyta</taxon>
        <taxon>Spermatophyta</taxon>
        <taxon>Magnoliopsida</taxon>
        <taxon>Liliopsida</taxon>
        <taxon>Poales</taxon>
        <taxon>Bromeliaceae</taxon>
        <taxon>Bromelioideae</taxon>
        <taxon>Ananas</taxon>
    </lineage>
</organism>
<dbReference type="Proteomes" id="UP000515123">
    <property type="component" value="Linkage group 19"/>
</dbReference>
<dbReference type="Gene3D" id="1.20.1250.20">
    <property type="entry name" value="MFS general substrate transporter like domains"/>
    <property type="match status" value="1"/>
</dbReference>
<dbReference type="PANTHER" id="PTHR31585">
    <property type="entry name" value="FOLATE-BIOPTERIN TRANSPORTER 1, CHLOROPLASTIC"/>
    <property type="match status" value="1"/>
</dbReference>
<gene>
    <name evidence="9" type="primary">LOC109725136</name>
</gene>
<evidence type="ECO:0000256" key="5">
    <source>
        <dbReference type="ARBA" id="ARBA00022989"/>
    </source>
</evidence>
<feature type="transmembrane region" description="Helical" evidence="7">
    <location>
        <begin position="335"/>
        <end position="355"/>
    </location>
</feature>
<dbReference type="OrthoDB" id="754047at2759"/>
<dbReference type="InterPro" id="IPR039309">
    <property type="entry name" value="BT1"/>
</dbReference>
<dbReference type="PANTHER" id="PTHR31585:SF6">
    <property type="entry name" value="FOLATE-BIOPTERIN TRANSPORTER 2-RELATED"/>
    <property type="match status" value="1"/>
</dbReference>
<evidence type="ECO:0000313" key="9">
    <source>
        <dbReference type="RefSeq" id="XP_020109810.1"/>
    </source>
</evidence>
<feature type="transmembrane region" description="Helical" evidence="7">
    <location>
        <begin position="187"/>
        <end position="208"/>
    </location>
</feature>
<dbReference type="RefSeq" id="XP_020109810.1">
    <property type="nucleotide sequence ID" value="XM_020254221.1"/>
</dbReference>
<protein>
    <submittedName>
        <fullName evidence="9">Probable folate-biopterin transporter 2</fullName>
    </submittedName>
</protein>
<feature type="transmembrane region" description="Helical" evidence="7">
    <location>
        <begin position="303"/>
        <end position="323"/>
    </location>
</feature>
<feature type="transmembrane region" description="Helical" evidence="7">
    <location>
        <begin position="214"/>
        <end position="233"/>
    </location>
</feature>
<feature type="transmembrane region" description="Helical" evidence="7">
    <location>
        <begin position="270"/>
        <end position="291"/>
    </location>
</feature>
<reference evidence="9" key="2">
    <citation type="submission" date="2025-08" db="UniProtKB">
        <authorList>
            <consortium name="RefSeq"/>
        </authorList>
    </citation>
    <scope>IDENTIFICATION</scope>
    <source>
        <tissue evidence="9">Leaf</tissue>
    </source>
</reference>
<name>A0A6P5GW33_ANACO</name>
<dbReference type="CDD" id="cd17484">
    <property type="entry name" value="MFS_FBT"/>
    <property type="match status" value="1"/>
</dbReference>
<evidence type="ECO:0000256" key="3">
    <source>
        <dbReference type="ARBA" id="ARBA00022448"/>
    </source>
</evidence>
<dbReference type="GO" id="GO:0016020">
    <property type="term" value="C:membrane"/>
    <property type="evidence" value="ECO:0007669"/>
    <property type="project" value="UniProtKB-SubCell"/>
</dbReference>
<dbReference type="Pfam" id="PF03092">
    <property type="entry name" value="BT1"/>
    <property type="match status" value="1"/>
</dbReference>
<keyword evidence="4 7" id="KW-0812">Transmembrane</keyword>
<comment type="similarity">
    <text evidence="2">Belongs to the major facilitator superfamily. Folate-biopterin transporter (TC 2.A.71) family.</text>
</comment>
<proteinExistence type="inferred from homology"/>
<comment type="subcellular location">
    <subcellularLocation>
        <location evidence="1">Membrane</location>
        <topology evidence="1">Multi-pass membrane protein</topology>
    </subcellularLocation>
</comment>
<evidence type="ECO:0000256" key="1">
    <source>
        <dbReference type="ARBA" id="ARBA00004141"/>
    </source>
</evidence>
<feature type="transmembrane region" description="Helical" evidence="7">
    <location>
        <begin position="122"/>
        <end position="140"/>
    </location>
</feature>
<feature type="transmembrane region" description="Helical" evidence="7">
    <location>
        <begin position="26"/>
        <end position="43"/>
    </location>
</feature>
<evidence type="ECO:0000256" key="4">
    <source>
        <dbReference type="ARBA" id="ARBA00022692"/>
    </source>
</evidence>
<dbReference type="SUPFAM" id="SSF103473">
    <property type="entry name" value="MFS general substrate transporter"/>
    <property type="match status" value="1"/>
</dbReference>
<evidence type="ECO:0000256" key="6">
    <source>
        <dbReference type="ARBA" id="ARBA00023136"/>
    </source>
</evidence>
<keyword evidence="8" id="KW-1185">Reference proteome</keyword>
<dbReference type="GeneID" id="109725136"/>
<evidence type="ECO:0000256" key="7">
    <source>
        <dbReference type="SAM" id="Phobius"/>
    </source>
</evidence>